<protein>
    <submittedName>
        <fullName evidence="3">Cyanophycinase</fullName>
    </submittedName>
</protein>
<dbReference type="PANTHER" id="PTHR36175">
    <property type="entry name" value="CYANOPHYCINASE"/>
    <property type="match status" value="1"/>
</dbReference>
<evidence type="ECO:0000256" key="2">
    <source>
        <dbReference type="SAM" id="SignalP"/>
    </source>
</evidence>
<feature type="region of interest" description="Disordered" evidence="1">
    <location>
        <begin position="477"/>
        <end position="496"/>
    </location>
</feature>
<evidence type="ECO:0000313" key="3">
    <source>
        <dbReference type="EMBL" id="MBD8525795.1"/>
    </source>
</evidence>
<organism evidence="3 4">
    <name type="scientific">Pseudomarimonas arenosa</name>
    <dbReference type="NCBI Taxonomy" id="2774145"/>
    <lineage>
        <taxon>Bacteria</taxon>
        <taxon>Pseudomonadati</taxon>
        <taxon>Pseudomonadota</taxon>
        <taxon>Gammaproteobacteria</taxon>
        <taxon>Lysobacterales</taxon>
        <taxon>Lysobacteraceae</taxon>
        <taxon>Pseudomarimonas</taxon>
    </lineage>
</organism>
<gene>
    <name evidence="3" type="ORF">IFO71_08560</name>
</gene>
<keyword evidence="4" id="KW-1185">Reference proteome</keyword>
<reference evidence="3 4" key="1">
    <citation type="submission" date="2020-09" db="EMBL/GenBank/DDBJ databases">
        <title>Pseudoxanthomonas sp. CAU 1598 isolated from sand of Yaerae Beach.</title>
        <authorList>
            <person name="Kim W."/>
        </authorList>
    </citation>
    <scope>NUCLEOTIDE SEQUENCE [LARGE SCALE GENOMIC DNA]</scope>
    <source>
        <strain evidence="3 4">CAU 1598</strain>
    </source>
</reference>
<comment type="caution">
    <text evidence="3">The sequence shown here is derived from an EMBL/GenBank/DDBJ whole genome shotgun (WGS) entry which is preliminary data.</text>
</comment>
<proteinExistence type="predicted"/>
<feature type="chain" id="PRO_5043598969" evidence="2">
    <location>
        <begin position="23"/>
        <end position="569"/>
    </location>
</feature>
<name>A0AAW3ZI85_9GAMM</name>
<dbReference type="InterPro" id="IPR029062">
    <property type="entry name" value="Class_I_gatase-like"/>
</dbReference>
<feature type="signal peptide" evidence="2">
    <location>
        <begin position="1"/>
        <end position="22"/>
    </location>
</feature>
<dbReference type="Gene3D" id="3.40.50.880">
    <property type="match status" value="1"/>
</dbReference>
<evidence type="ECO:0000256" key="1">
    <source>
        <dbReference type="SAM" id="MobiDB-lite"/>
    </source>
</evidence>
<evidence type="ECO:0000313" key="4">
    <source>
        <dbReference type="Proteomes" id="UP000613768"/>
    </source>
</evidence>
<dbReference type="PANTHER" id="PTHR36175:SF1">
    <property type="entry name" value="CYANOPHYCINASE"/>
    <property type="match status" value="1"/>
</dbReference>
<keyword evidence="2" id="KW-0732">Signal</keyword>
<dbReference type="Proteomes" id="UP000613768">
    <property type="component" value="Unassembled WGS sequence"/>
</dbReference>
<dbReference type="EMBL" id="JACYTR010000012">
    <property type="protein sequence ID" value="MBD8525795.1"/>
    <property type="molecule type" value="Genomic_DNA"/>
</dbReference>
<dbReference type="AlphaFoldDB" id="A0AAW3ZI85"/>
<dbReference type="SUPFAM" id="SSF52317">
    <property type="entry name" value="Class I glutamine amidotransferase-like"/>
    <property type="match status" value="1"/>
</dbReference>
<dbReference type="RefSeq" id="WP_192029185.1">
    <property type="nucleotide sequence ID" value="NZ_JACYTR010000012.1"/>
</dbReference>
<dbReference type="CDD" id="cd03145">
    <property type="entry name" value="GAT1_cyanophycinase"/>
    <property type="match status" value="1"/>
</dbReference>
<feature type="region of interest" description="Disordered" evidence="1">
    <location>
        <begin position="335"/>
        <end position="357"/>
    </location>
</feature>
<accession>A0AAW3ZI85</accession>
<sequence length="569" mass="61301">MSPSRITLYCSFLAIWFTYAQAHPPELVLAGGSLNLCSSLSTRHCADKSTPAGRVASLYSLSRTQRKSSLSALKSILNETQYRALESELSRVRQSIGVGPHDATALDEALWQACREPRCAWRRMNDDQRAAVLASLELGQFDAAGKRIPERVSLAASRDPSGAAILRDFVARAGQRSGEQAPRVAVVTASGFDPFDAVDYYLGALAQAGAEPMWWPIDAALAERVFGDRDCDQLGLRHAALLGLPDRSAVFPDRVAEQHAWCRSEQAASVPANIHGVFFAGGDQWKLRSAFFGPGDQPNAWLRELRRRHASGELVIAGTSAGTAVQAGPGMLSNGSPQQALIRGPQQARPPKPGCSRSKACGDLHEDSFTVWPAGGLGLAAPFLMDTHFSERAREWRLMRALADGPARAAIGVDETSAVAMTQHADQSWTLNALGRSGAWLFETEATSCGRWQGRAHYLSAGTRLRWTADSVSLQPTDITQPLPPSSAAPLPANDHPSFGEGAIRLALQPLASGARAWSWRAEGALLSFSQRADTQHRDSPGRPPTLLRLGAELSFAAMCDEEQVQVGQ</sequence>